<name>A0A8E0RKW3_9TREM</name>
<gene>
    <name evidence="1" type="ORF">FBUS_06203</name>
</gene>
<dbReference type="EMBL" id="LUCM01009943">
    <property type="protein sequence ID" value="KAA0186131.1"/>
    <property type="molecule type" value="Genomic_DNA"/>
</dbReference>
<protein>
    <submittedName>
        <fullName evidence="1">Uncharacterized protein</fullName>
    </submittedName>
</protein>
<proteinExistence type="predicted"/>
<dbReference type="AlphaFoldDB" id="A0A8E0RKW3"/>
<reference evidence="1" key="1">
    <citation type="submission" date="2019-05" db="EMBL/GenBank/DDBJ databases">
        <title>Annotation for the trematode Fasciolopsis buski.</title>
        <authorList>
            <person name="Choi Y.-J."/>
        </authorList>
    </citation>
    <scope>NUCLEOTIDE SEQUENCE</scope>
    <source>
        <strain evidence="1">HT</strain>
        <tissue evidence="1">Whole worm</tissue>
    </source>
</reference>
<sequence>MWSTLIQFADKFSCFSPQGLCYGINFCGSNASPGCLCGDGGDGDHDETTCPGRGVRLMLGGISSPLMNGTVRAWSPCSRAFALHLVLAWARRLIQLDEQAEPDSSKVRSNLARPSYGVLENWVDMILLNKLGAYASNSVQIEPDPPSFYEEPLFPISPRDQATVINTKETVIPKTQSMIQAACDEQDRITPLSVILRDPKSSLDASALAAYPTEWRALDEAWDCVIRERLTTQPYASHTVVIDLDDANEILTVERLSELVCQITQFSRRFCPGER</sequence>
<evidence type="ECO:0000313" key="1">
    <source>
        <dbReference type="EMBL" id="KAA0186131.1"/>
    </source>
</evidence>
<keyword evidence="2" id="KW-1185">Reference proteome</keyword>
<dbReference type="Proteomes" id="UP000728185">
    <property type="component" value="Unassembled WGS sequence"/>
</dbReference>
<evidence type="ECO:0000313" key="2">
    <source>
        <dbReference type="Proteomes" id="UP000728185"/>
    </source>
</evidence>
<dbReference type="OrthoDB" id="6236453at2759"/>
<accession>A0A8E0RKW3</accession>
<comment type="caution">
    <text evidence="1">The sequence shown here is derived from an EMBL/GenBank/DDBJ whole genome shotgun (WGS) entry which is preliminary data.</text>
</comment>
<organism evidence="1 2">
    <name type="scientific">Fasciolopsis buskii</name>
    <dbReference type="NCBI Taxonomy" id="27845"/>
    <lineage>
        <taxon>Eukaryota</taxon>
        <taxon>Metazoa</taxon>
        <taxon>Spiralia</taxon>
        <taxon>Lophotrochozoa</taxon>
        <taxon>Platyhelminthes</taxon>
        <taxon>Trematoda</taxon>
        <taxon>Digenea</taxon>
        <taxon>Plagiorchiida</taxon>
        <taxon>Echinostomata</taxon>
        <taxon>Echinostomatoidea</taxon>
        <taxon>Fasciolidae</taxon>
        <taxon>Fasciolopsis</taxon>
    </lineage>
</organism>